<accession>A0ABY8NAH6</accession>
<dbReference type="Gene3D" id="3.40.50.450">
    <property type="match status" value="1"/>
</dbReference>
<dbReference type="InterPro" id="IPR059206">
    <property type="entry name" value="Sll1717-like"/>
</dbReference>
<reference evidence="1 2" key="1">
    <citation type="submission" date="2023-02" db="EMBL/GenBank/DDBJ databases">
        <title>Description and genomic characterization of Microbulbifer bruguierae sp. nov., isolated from the sediment of mangrove plant Bruguiera sexangula.</title>
        <authorList>
            <person name="Long M."/>
        </authorList>
    </citation>
    <scope>NUCLEOTIDE SEQUENCE [LARGE SCALE GENOMIC DNA]</scope>
    <source>
        <strain evidence="1 2">H12</strain>
    </source>
</reference>
<sequence>MTKKLGFFAYPSNPAEIGQCIESAVDELNKSQPSIAVKTWTQLDIVGHFISSEVLTGIDQADYVIADITSLNFNVTYEVGYAIGQGKRVLLVRNKSINPSGTKIEDVGIFDTLGYVQYQNSGELKKFLLGVTTKSPIEIQYKLNRRAPVYLLEPPFKTDWSGRIISRIKKSGYIFRNFDPNEQPRLSAYDAINQVASSYGIVIPLLSSSSSGYEIHNLRAAFIAGLGDGMNKARCLIQNGDDPVPLDYRDFVNVTYHPNEVNEVIAEFASNVARAFQEQTEEKISRERSFLKKLNLGATSAENEMRDLNAYYLETDQYLKALRGEAHLVVGRKGSGKSAIFLQVRDLERDRNRSKNIVLDLKPDGYKLIKFKERMLSFLEEGTYLHTITAFWEYVLLLEISYKIIEKDKNRHLHDHILYDGYRNLVQLYSADEYDSDGDFSERMSNLMEKIYSEYEAIHSGTTQVRLSSSEVTQLLYKHDVKRLRQELIEYMEKKGTLWLLFDNIDNGWPTSGLEHSDLLIIRALIDATRKIERVFGKKGLDVKTAVFLRNDVYELLVKETADRGKEASVLLDWTDPDLLRELVRLRIVANGLDGNLDFQNAWLKIITSHFKGEESSQYLIERSLMRPRFLLNLINHCKSFAINLNHEKIEESDIEKGLIAYSSDLLRDIGYELRDVATESENILYAFIGTPPILSENETLNLINQATNCETTSEKIFNLLLWYGFLGLKINSDEPKYIYDFSYNKALMDGVKNRSTSTQICINQAFWPALMIDS</sequence>
<name>A0ABY8NAH6_9GAMM</name>
<dbReference type="Proteomes" id="UP001236500">
    <property type="component" value="Chromosome"/>
</dbReference>
<dbReference type="EMBL" id="CP118605">
    <property type="protein sequence ID" value="WGL15908.1"/>
    <property type="molecule type" value="Genomic_DNA"/>
</dbReference>
<keyword evidence="2" id="KW-1185">Reference proteome</keyword>
<dbReference type="SUPFAM" id="SSF52540">
    <property type="entry name" value="P-loop containing nucleoside triphosphate hydrolases"/>
    <property type="match status" value="1"/>
</dbReference>
<protein>
    <recommendedName>
        <fullName evidence="3">CD-NTase-associated protein 12/Pycsar effector protein TIR domain-containing protein</fullName>
    </recommendedName>
</protein>
<dbReference type="NCBIfam" id="NF047389">
    <property type="entry name" value="ATPase_Sll1717"/>
    <property type="match status" value="1"/>
</dbReference>
<dbReference type="InterPro" id="IPR027417">
    <property type="entry name" value="P-loop_NTPase"/>
</dbReference>
<dbReference type="RefSeq" id="WP_280319104.1">
    <property type="nucleotide sequence ID" value="NZ_CP118605.1"/>
</dbReference>
<gene>
    <name evidence="1" type="ORF">PVT68_14155</name>
</gene>
<evidence type="ECO:0000313" key="1">
    <source>
        <dbReference type="EMBL" id="WGL15908.1"/>
    </source>
</evidence>
<proteinExistence type="predicted"/>
<dbReference type="SUPFAM" id="SSF52309">
    <property type="entry name" value="N-(deoxy)ribosyltransferase-like"/>
    <property type="match status" value="1"/>
</dbReference>
<evidence type="ECO:0008006" key="3">
    <source>
        <dbReference type="Google" id="ProtNLM"/>
    </source>
</evidence>
<evidence type="ECO:0000313" key="2">
    <source>
        <dbReference type="Proteomes" id="UP001236500"/>
    </source>
</evidence>
<organism evidence="1 2">
    <name type="scientific">Microbulbifer bruguierae</name>
    <dbReference type="NCBI Taxonomy" id="3029061"/>
    <lineage>
        <taxon>Bacteria</taxon>
        <taxon>Pseudomonadati</taxon>
        <taxon>Pseudomonadota</taxon>
        <taxon>Gammaproteobacteria</taxon>
        <taxon>Cellvibrionales</taxon>
        <taxon>Microbulbiferaceae</taxon>
        <taxon>Microbulbifer</taxon>
    </lineage>
</organism>